<dbReference type="Pfam" id="PF00646">
    <property type="entry name" value="F-box"/>
    <property type="match status" value="1"/>
</dbReference>
<dbReference type="PROSITE" id="PS50181">
    <property type="entry name" value="FBOX"/>
    <property type="match status" value="1"/>
</dbReference>
<dbReference type="SMART" id="SM00256">
    <property type="entry name" value="FBOX"/>
    <property type="match status" value="1"/>
</dbReference>
<evidence type="ECO:0000313" key="3">
    <source>
        <dbReference type="Proteomes" id="UP000256601"/>
    </source>
</evidence>
<dbReference type="VEuPathDB" id="FungiDB:YALI1_E11835g"/>
<gene>
    <name evidence="2" type="ORF">B0I71DRAFT_170063</name>
</gene>
<reference evidence="2 3" key="1">
    <citation type="submission" date="2018-07" db="EMBL/GenBank/DDBJ databases">
        <title>Draft Genome Assemblies for Five Robust Yarrowia lipolytica Strains Exhibiting High Lipid Production and Pentose Sugar Utilization and Sugar Alcohol Secretion from Undetoxified Lignocellulosic Biomass Hydrolysates.</title>
        <authorList>
            <consortium name="DOE Joint Genome Institute"/>
            <person name="Walker C."/>
            <person name="Ryu S."/>
            <person name="Na H."/>
            <person name="Zane M."/>
            <person name="LaButti K."/>
            <person name="Lipzen A."/>
            <person name="Haridas S."/>
            <person name="Barry K."/>
            <person name="Grigoriev I.V."/>
            <person name="Quarterman J."/>
            <person name="Slininger P."/>
            <person name="Dien B."/>
            <person name="Trinh C.T."/>
        </authorList>
    </citation>
    <scope>NUCLEOTIDE SEQUENCE [LARGE SCALE GENOMIC DNA]</scope>
    <source>
        <strain evidence="2 3">YB392</strain>
    </source>
</reference>
<evidence type="ECO:0000313" key="2">
    <source>
        <dbReference type="EMBL" id="RDW26961.1"/>
    </source>
</evidence>
<accession>A0A371C9G6</accession>
<feature type="domain" description="F-box" evidence="1">
    <location>
        <begin position="28"/>
        <end position="75"/>
    </location>
</feature>
<dbReference type="CDD" id="cd09917">
    <property type="entry name" value="F-box_SF"/>
    <property type="match status" value="1"/>
</dbReference>
<dbReference type="AlphaFoldDB" id="A0A371C9G6"/>
<dbReference type="VEuPathDB" id="FungiDB:YALI0_E09559g"/>
<evidence type="ECO:0000259" key="1">
    <source>
        <dbReference type="PROSITE" id="PS50181"/>
    </source>
</evidence>
<dbReference type="EMBL" id="KZ857331">
    <property type="protein sequence ID" value="RDW26961.1"/>
    <property type="molecule type" value="Genomic_DNA"/>
</dbReference>
<proteinExistence type="predicted"/>
<dbReference type="InterPro" id="IPR001810">
    <property type="entry name" value="F-box_dom"/>
</dbReference>
<sequence length="440" mass="50900">MHHISLEIYISGSFRPRQNGFDRLSLKLTMLHKLPLEQLSTVFSFCDARSVVALSLVSPYLRSCVQSNRIVYEHALNDIFFGLTNSTGSRNMSVAQSLNFIASLGHQVDIEQEVNLLAAEKISKTTIAPFHNDYELHNNVLVNPTATLDNSLYNFTNPITQNDDCLTWLVKDYHYVTLYEMSLRDGFLRVKHRENMENMIDYSGTSVSRSSQMQIGRGHLGHYYATNDTQIFQDQLWIRKKENHVIKSIMLPIGYNLPGVGVQKLQSRVNSRYSYCRLDSKDDSAWFLLDWNQAKSFLLFKTDKYSDKIDLHACAETGCVFITSNTSLNTLKLFPRISEREITWYTAQTNDLPKSYLSLQYGCVVREGAEVTYLKHKGSILLVGQVEGTTQCWKFTRPFLSKLDAYVKRCLPVWKADSEEWRDWKMDLSGYFYPQRRRTR</sequence>
<protein>
    <recommendedName>
        <fullName evidence="1">F-box domain-containing protein</fullName>
    </recommendedName>
</protein>
<dbReference type="Gene3D" id="1.20.1280.50">
    <property type="match status" value="1"/>
</dbReference>
<organism evidence="2 3">
    <name type="scientific">Yarrowia lipolytica</name>
    <name type="common">Candida lipolytica</name>
    <dbReference type="NCBI Taxonomy" id="4952"/>
    <lineage>
        <taxon>Eukaryota</taxon>
        <taxon>Fungi</taxon>
        <taxon>Dikarya</taxon>
        <taxon>Ascomycota</taxon>
        <taxon>Saccharomycotina</taxon>
        <taxon>Dipodascomycetes</taxon>
        <taxon>Dipodascales</taxon>
        <taxon>Dipodascales incertae sedis</taxon>
        <taxon>Yarrowia</taxon>
    </lineage>
</organism>
<dbReference type="SUPFAM" id="SSF81383">
    <property type="entry name" value="F-box domain"/>
    <property type="match status" value="1"/>
</dbReference>
<dbReference type="Proteomes" id="UP000256601">
    <property type="component" value="Unassembled WGS sequence"/>
</dbReference>
<dbReference type="InterPro" id="IPR036047">
    <property type="entry name" value="F-box-like_dom_sf"/>
</dbReference>
<name>A0A371C9G6_YARLL</name>